<proteinExistence type="predicted"/>
<reference evidence="2 3" key="1">
    <citation type="submission" date="2023-03" db="EMBL/GenBank/DDBJ databases">
        <title>Novosphingobium cyanobacteriorum sp. nov., isolated from a eutrophic reservoir during the Microcystis bloom period.</title>
        <authorList>
            <person name="Kang M."/>
            <person name="Le V."/>
            <person name="Ko S.-R."/>
            <person name="Lee S.-A."/>
            <person name="Ahn C.-Y."/>
        </authorList>
    </citation>
    <scope>NUCLEOTIDE SEQUENCE [LARGE SCALE GENOMIC DNA]</scope>
    <source>
        <strain evidence="2 3">HBC54</strain>
    </source>
</reference>
<evidence type="ECO:0000313" key="3">
    <source>
        <dbReference type="Proteomes" id="UP001222770"/>
    </source>
</evidence>
<dbReference type="Proteomes" id="UP001222770">
    <property type="component" value="Unassembled WGS sequence"/>
</dbReference>
<accession>A0ABT6CMC6</accession>
<evidence type="ECO:0000313" key="2">
    <source>
        <dbReference type="EMBL" id="MDF8335069.1"/>
    </source>
</evidence>
<feature type="domain" description="Limonene-1,2-epoxide hydrolase" evidence="1">
    <location>
        <begin position="3"/>
        <end position="120"/>
    </location>
</feature>
<comment type="caution">
    <text evidence="2">The sequence shown here is derived from an EMBL/GenBank/DDBJ whole genome shotgun (WGS) entry which is preliminary data.</text>
</comment>
<dbReference type="SUPFAM" id="SSF54427">
    <property type="entry name" value="NTF2-like"/>
    <property type="match status" value="1"/>
</dbReference>
<protein>
    <submittedName>
        <fullName evidence="2">Limonene-1,2-epoxide hydrolase family protein</fullName>
    </submittedName>
</protein>
<gene>
    <name evidence="2" type="ORF">POM99_17820</name>
</gene>
<dbReference type="Gene3D" id="3.10.450.50">
    <property type="match status" value="1"/>
</dbReference>
<name>A0ABT6CMC6_9SPHN</name>
<dbReference type="RefSeq" id="WP_277279874.1">
    <property type="nucleotide sequence ID" value="NZ_JAROCY010000020.1"/>
</dbReference>
<dbReference type="InterPro" id="IPR013100">
    <property type="entry name" value="LEH"/>
</dbReference>
<sequence>MPSPVETVEAFCAMWAQPGGFAQSVRDYFTDETDYENVGLSHTVGVDQALAMIGQFEQGMGLATIGVDMLEIVAQGDTVLTERVDHMINAAGETFTSIRLMGIFKLRDGKIVQWRDYFDASPFKG</sequence>
<organism evidence="2 3">
    <name type="scientific">Novosphingobium cyanobacteriorum</name>
    <dbReference type="NCBI Taxonomy" id="3024215"/>
    <lineage>
        <taxon>Bacteria</taxon>
        <taxon>Pseudomonadati</taxon>
        <taxon>Pseudomonadota</taxon>
        <taxon>Alphaproteobacteria</taxon>
        <taxon>Sphingomonadales</taxon>
        <taxon>Sphingomonadaceae</taxon>
        <taxon>Novosphingobium</taxon>
    </lineage>
</organism>
<keyword evidence="3" id="KW-1185">Reference proteome</keyword>
<keyword evidence="2" id="KW-0378">Hydrolase</keyword>
<dbReference type="Pfam" id="PF07858">
    <property type="entry name" value="LEH"/>
    <property type="match status" value="1"/>
</dbReference>
<evidence type="ECO:0000259" key="1">
    <source>
        <dbReference type="Pfam" id="PF07858"/>
    </source>
</evidence>
<dbReference type="GO" id="GO:0016787">
    <property type="term" value="F:hydrolase activity"/>
    <property type="evidence" value="ECO:0007669"/>
    <property type="project" value="UniProtKB-KW"/>
</dbReference>
<dbReference type="EMBL" id="JAROCY010000020">
    <property type="protein sequence ID" value="MDF8335069.1"/>
    <property type="molecule type" value="Genomic_DNA"/>
</dbReference>
<dbReference type="InterPro" id="IPR032710">
    <property type="entry name" value="NTF2-like_dom_sf"/>
</dbReference>